<evidence type="ECO:0000313" key="10">
    <source>
        <dbReference type="EMBL" id="OMJ12228.1"/>
    </source>
</evidence>
<keyword evidence="11" id="KW-1185">Reference proteome</keyword>
<evidence type="ECO:0000256" key="3">
    <source>
        <dbReference type="ARBA" id="ARBA00005115"/>
    </source>
</evidence>
<dbReference type="SUPFAM" id="SSF56235">
    <property type="entry name" value="N-terminal nucleophile aminohydrolases (Ntn hydrolases)"/>
    <property type="match status" value="1"/>
</dbReference>
<keyword evidence="9" id="KW-0812">Transmembrane</keyword>
<keyword evidence="8" id="KW-0808">Transferase</keyword>
<evidence type="ECO:0000256" key="5">
    <source>
        <dbReference type="ARBA" id="ARBA00047417"/>
    </source>
</evidence>
<dbReference type="GO" id="GO:0005886">
    <property type="term" value="C:plasma membrane"/>
    <property type="evidence" value="ECO:0007669"/>
    <property type="project" value="TreeGrafter"/>
</dbReference>
<keyword evidence="8" id="KW-0012">Acyltransferase</keyword>
<keyword evidence="9" id="KW-1133">Transmembrane helix</keyword>
<dbReference type="FunFam" id="1.10.246.130:FF:000001">
    <property type="entry name" value="Gamma-glutamyltransferase 5 isoform 1"/>
    <property type="match status" value="1"/>
</dbReference>
<feature type="binding site" evidence="7">
    <location>
        <begin position="551"/>
        <end position="552"/>
    </location>
    <ligand>
        <name>L-glutamate</name>
        <dbReference type="ChEBI" id="CHEBI:29985"/>
    </ligand>
</feature>
<dbReference type="InterPro" id="IPR029055">
    <property type="entry name" value="Ntn_hydrolases_N"/>
</dbReference>
<dbReference type="UniPathway" id="UPA00204"/>
<dbReference type="PRINTS" id="PR01210">
    <property type="entry name" value="GGTRANSPTASE"/>
</dbReference>
<comment type="function">
    <text evidence="8">Cleaves the gamma-glutamyl peptide bond of glutathione and glutathione conjugates.</text>
</comment>
<evidence type="ECO:0000256" key="7">
    <source>
        <dbReference type="PIRSR" id="PIRSR600101-2"/>
    </source>
</evidence>
<keyword evidence="8" id="KW-0378">Hydrolase</keyword>
<dbReference type="GO" id="GO:0103068">
    <property type="term" value="F:leukotriene C4 gamma-glutamyl transferase activity"/>
    <property type="evidence" value="ECO:0007669"/>
    <property type="project" value="UniProtKB-EC"/>
</dbReference>
<evidence type="ECO:0000256" key="8">
    <source>
        <dbReference type="RuleBase" id="RU368068"/>
    </source>
</evidence>
<evidence type="ECO:0000256" key="2">
    <source>
        <dbReference type="ARBA" id="ARBA00001089"/>
    </source>
</evidence>
<feature type="transmembrane region" description="Helical" evidence="9">
    <location>
        <begin position="49"/>
        <end position="66"/>
    </location>
</feature>
<dbReference type="GO" id="GO:0036374">
    <property type="term" value="F:glutathione hydrolase activity"/>
    <property type="evidence" value="ECO:0007669"/>
    <property type="project" value="UniProtKB-UniRule"/>
</dbReference>
<sequence length="669" mass="73336">MTIENQNFLAEKEAPVNCSGVYTEKVPNHEAENGFNQKRKQKGSLKKKLLIASVLALGAYAAYTTITRVSYYDDRTSSIFTNPDISEMYVKYLSNRKRDLNIEIVESIPVAKRSEPAKSHKRAKCNDLTFDEGYVTDSNEAFGRTGAVATDEGRCSQIGIDVLKEGGSAVDAAIAGGLCVGLLNAYTSGIGGGGFMLIRKPNGESETIDFREMAPSGSKPDMYVANNTLSTFGGLAIGVPGVIRGYELAHKKYGKLSWSRLFQPTIKLAREGYVIGTPLANSMRNREKDLRTAPGFLEVYFSPNGTLLQAGQISKRVKFSETLEKVAKLGADEFYKGETTKSMVKAIQDAGGIITLQDFANYKPEIKKTQVMEYNGRKVITAAPATSGPVVSTVLNILQGYKLKQASKRPLSTHRIVEAFKFGFSLRTDMGDPNFVDNSFIINKCVDKEFGNSLRARITDDLTHSYQYYDLKNEIKNDRGTTHLAILDKDDMAVSFTSTINLHFGSKVIDFNTGVIFNNEMDDFGTPGLINAFGLPPSPSNFIAPGKRPMSSTAATIVEKDGKVEFVLGAAGGSKIITSTTQVLLNVIEFNKSLKQSVDMPRIHNQLLPEITEYEKGYPQFVLDSLEMKKHNLTVMSPGSSIVQGIRRLSDGRINAVSDGRRFGIPAAY</sequence>
<dbReference type="EMBL" id="LSSN01004081">
    <property type="protein sequence ID" value="OMJ12228.1"/>
    <property type="molecule type" value="Genomic_DNA"/>
</dbReference>
<reference evidence="10 11" key="1">
    <citation type="submission" date="2017-01" db="EMBL/GenBank/DDBJ databases">
        <authorList>
            <person name="Mah S.A."/>
            <person name="Swanson W.J."/>
            <person name="Moy G.W."/>
            <person name="Vacquier V.D."/>
        </authorList>
    </citation>
    <scope>NUCLEOTIDE SEQUENCE [LARGE SCALE GENOMIC DNA]</scope>
    <source>
        <strain evidence="10 11">GSMNP</strain>
    </source>
</reference>
<evidence type="ECO:0000256" key="9">
    <source>
        <dbReference type="SAM" id="Phobius"/>
    </source>
</evidence>
<dbReference type="PANTHER" id="PTHR11686">
    <property type="entry name" value="GAMMA GLUTAMYL TRANSPEPTIDASE"/>
    <property type="match status" value="1"/>
</dbReference>
<dbReference type="PANTHER" id="PTHR11686:SF9">
    <property type="entry name" value="RE13973P"/>
    <property type="match status" value="1"/>
</dbReference>
<comment type="caution">
    <text evidence="10">The sequence shown here is derived from an EMBL/GenBank/DDBJ whole genome shotgun (WGS) entry which is preliminary data.</text>
</comment>
<feature type="active site" description="Nucleophile" evidence="6">
    <location>
        <position position="481"/>
    </location>
</feature>
<dbReference type="InterPro" id="IPR043137">
    <property type="entry name" value="GGT_ssub_C"/>
</dbReference>
<feature type="binding site" evidence="7">
    <location>
        <position position="211"/>
    </location>
    <ligand>
        <name>L-glutamate</name>
        <dbReference type="ChEBI" id="CHEBI:29985"/>
    </ligand>
</feature>
<feature type="binding site" evidence="7">
    <location>
        <position position="573"/>
    </location>
    <ligand>
        <name>L-glutamate</name>
        <dbReference type="ChEBI" id="CHEBI:29985"/>
    </ligand>
</feature>
<name>A0A1R1XCA3_9FUNG</name>
<dbReference type="OrthoDB" id="1081007at2759"/>
<dbReference type="AlphaFoldDB" id="A0A1R1XCA3"/>
<dbReference type="EC" id="2.3.2.2" evidence="8"/>
<feature type="binding site" evidence="7">
    <location>
        <position position="523"/>
    </location>
    <ligand>
        <name>L-glutamate</name>
        <dbReference type="ChEBI" id="CHEBI:29985"/>
    </ligand>
</feature>
<dbReference type="NCBIfam" id="TIGR00066">
    <property type="entry name" value="g_glut_trans"/>
    <property type="match status" value="1"/>
</dbReference>
<dbReference type="EC" id="3.4.19.13" evidence="8"/>
<proteinExistence type="inferred from homology"/>
<evidence type="ECO:0000256" key="1">
    <source>
        <dbReference type="ARBA" id="ARBA00001049"/>
    </source>
</evidence>
<protein>
    <recommendedName>
        <fullName evidence="8">Glutathione hydrolase</fullName>
        <ecNumber evidence="8">2.3.2.2</ecNumber>
        <ecNumber evidence="8">3.4.19.13</ecNumber>
    </recommendedName>
    <alternativeName>
        <fullName evidence="8">Gamma-glutamyltransferase</fullName>
    </alternativeName>
    <alternativeName>
        <fullName evidence="8">Gamma-glutamyltranspeptidase</fullName>
    </alternativeName>
</protein>
<evidence type="ECO:0000256" key="6">
    <source>
        <dbReference type="PIRSR" id="PIRSR600101-1"/>
    </source>
</evidence>
<dbReference type="Gene3D" id="3.60.20.40">
    <property type="match status" value="1"/>
</dbReference>
<organism evidence="10 11">
    <name type="scientific">Smittium culicis</name>
    <dbReference type="NCBI Taxonomy" id="133412"/>
    <lineage>
        <taxon>Eukaryota</taxon>
        <taxon>Fungi</taxon>
        <taxon>Fungi incertae sedis</taxon>
        <taxon>Zoopagomycota</taxon>
        <taxon>Kickxellomycotina</taxon>
        <taxon>Harpellomycetes</taxon>
        <taxon>Harpellales</taxon>
        <taxon>Legeriomycetaceae</taxon>
        <taxon>Smittium</taxon>
    </lineage>
</organism>
<dbReference type="GO" id="GO:0006751">
    <property type="term" value="P:glutathione catabolic process"/>
    <property type="evidence" value="ECO:0007669"/>
    <property type="project" value="UniProtKB-UniRule"/>
</dbReference>
<accession>A0A1R1XCA3</accession>
<evidence type="ECO:0000256" key="4">
    <source>
        <dbReference type="ARBA" id="ARBA00009381"/>
    </source>
</evidence>
<evidence type="ECO:0000313" key="11">
    <source>
        <dbReference type="Proteomes" id="UP000187283"/>
    </source>
</evidence>
<comment type="pathway">
    <text evidence="3 8">Sulfur metabolism; glutathione metabolism.</text>
</comment>
<dbReference type="Proteomes" id="UP000187283">
    <property type="component" value="Unassembled WGS sequence"/>
</dbReference>
<dbReference type="Pfam" id="PF01019">
    <property type="entry name" value="G_glu_transpept"/>
    <property type="match status" value="1"/>
</dbReference>
<dbReference type="InterPro" id="IPR043138">
    <property type="entry name" value="GGT_lsub"/>
</dbReference>
<dbReference type="STRING" id="133412.A0A1R1XCA3"/>
<comment type="catalytic activity">
    <reaction evidence="2 8">
        <text>glutathione + H2O = L-cysteinylglycine + L-glutamate</text>
        <dbReference type="Rhea" id="RHEA:28807"/>
        <dbReference type="ChEBI" id="CHEBI:15377"/>
        <dbReference type="ChEBI" id="CHEBI:29985"/>
        <dbReference type="ChEBI" id="CHEBI:57925"/>
        <dbReference type="ChEBI" id="CHEBI:61694"/>
        <dbReference type="EC" id="3.4.19.13"/>
    </reaction>
</comment>
<keyword evidence="9" id="KW-0472">Membrane</keyword>
<dbReference type="FunFam" id="3.60.20.40:FF:000001">
    <property type="entry name" value="Gamma-glutamyltranspeptidase 1"/>
    <property type="match status" value="1"/>
</dbReference>
<dbReference type="InterPro" id="IPR000101">
    <property type="entry name" value="GGT_peptidase"/>
</dbReference>
<comment type="similarity">
    <text evidence="4">Belongs to the gamma-glutamyltransferase family.</text>
</comment>
<gene>
    <name evidence="10" type="ORF">AYI70_g9246</name>
</gene>
<feature type="binding site" evidence="7">
    <location>
        <begin position="499"/>
        <end position="501"/>
    </location>
    <ligand>
        <name>L-glutamate</name>
        <dbReference type="ChEBI" id="CHEBI:29985"/>
    </ligand>
</feature>
<dbReference type="Gene3D" id="1.10.246.130">
    <property type="match status" value="1"/>
</dbReference>
<comment type="catalytic activity">
    <reaction evidence="1 8">
        <text>an S-substituted glutathione + H2O = an S-substituted L-cysteinylglycine + L-glutamate</text>
        <dbReference type="Rhea" id="RHEA:59468"/>
        <dbReference type="ChEBI" id="CHEBI:15377"/>
        <dbReference type="ChEBI" id="CHEBI:29985"/>
        <dbReference type="ChEBI" id="CHEBI:90779"/>
        <dbReference type="ChEBI" id="CHEBI:143103"/>
        <dbReference type="EC" id="3.4.19.13"/>
    </reaction>
</comment>
<comment type="catalytic activity">
    <reaction evidence="5 8">
        <text>an N-terminal (5-L-glutamyl)-[peptide] + an alpha-amino acid = 5-L-glutamyl amino acid + an N-terminal L-alpha-aminoacyl-[peptide]</text>
        <dbReference type="Rhea" id="RHEA:23904"/>
        <dbReference type="Rhea" id="RHEA-COMP:9780"/>
        <dbReference type="Rhea" id="RHEA-COMP:9795"/>
        <dbReference type="ChEBI" id="CHEBI:77644"/>
        <dbReference type="ChEBI" id="CHEBI:78597"/>
        <dbReference type="ChEBI" id="CHEBI:78599"/>
        <dbReference type="ChEBI" id="CHEBI:78608"/>
        <dbReference type="EC" id="2.3.2.2"/>
    </reaction>
</comment>